<evidence type="ECO:0000313" key="1">
    <source>
        <dbReference type="EMBL" id="QNP31271.1"/>
    </source>
</evidence>
<dbReference type="KEGG" id="ccur:IAR63_13570"/>
<proteinExistence type="predicted"/>
<reference evidence="1 2" key="1">
    <citation type="submission" date="2020-08" db="EMBL/GenBank/DDBJ databases">
        <title>Complete genome sequence of Raphidiopsis curvispora isolated from drinking water reservoir in South Korea.</title>
        <authorList>
            <person name="Jeong J."/>
        </authorList>
    </citation>
    <scope>NUCLEOTIDE SEQUENCE [LARGE SCALE GENOMIC DNA]</scope>
    <source>
        <strain evidence="1 2">GIHE-G1</strain>
    </source>
</reference>
<gene>
    <name evidence="1" type="ORF">IAR63_13570</name>
</gene>
<keyword evidence="2" id="KW-1185">Reference proteome</keyword>
<organism evidence="1 2">
    <name type="scientific">Cylindrospermopsis curvispora GIHE-G1</name>
    <dbReference type="NCBI Taxonomy" id="2666332"/>
    <lineage>
        <taxon>Bacteria</taxon>
        <taxon>Bacillati</taxon>
        <taxon>Cyanobacteriota</taxon>
        <taxon>Cyanophyceae</taxon>
        <taxon>Nostocales</taxon>
        <taxon>Aphanizomenonaceae</taxon>
        <taxon>Cylindrospermopsis</taxon>
    </lineage>
</organism>
<dbReference type="AlphaFoldDB" id="A0A7H0F5F5"/>
<sequence length="63" mass="7242">MGDRSHLGAFHIRFPFGKTLTVNVFRQRINQLFQGGGDIWRAIAKHSLWAIAQHSLWEIAIAR</sequence>
<protein>
    <submittedName>
        <fullName evidence="1">Uncharacterized protein</fullName>
    </submittedName>
</protein>
<name>A0A7H0F5F5_9CYAN</name>
<evidence type="ECO:0000313" key="2">
    <source>
        <dbReference type="Proteomes" id="UP000516013"/>
    </source>
</evidence>
<accession>A0A7H0F5F5</accession>
<dbReference type="EMBL" id="CP060822">
    <property type="protein sequence ID" value="QNP31271.1"/>
    <property type="molecule type" value="Genomic_DNA"/>
</dbReference>
<dbReference type="Proteomes" id="UP000516013">
    <property type="component" value="Chromosome"/>
</dbReference>